<name>A0ABR2K3X9_9EUKA</name>
<keyword evidence="3" id="KW-1185">Reference proteome</keyword>
<evidence type="ECO:0000313" key="3">
    <source>
        <dbReference type="Proteomes" id="UP001470230"/>
    </source>
</evidence>
<dbReference type="EMBL" id="JAPFFF010000007">
    <property type="protein sequence ID" value="KAK8885820.1"/>
    <property type="molecule type" value="Genomic_DNA"/>
</dbReference>
<dbReference type="Proteomes" id="UP001470230">
    <property type="component" value="Unassembled WGS sequence"/>
</dbReference>
<evidence type="ECO:0000256" key="1">
    <source>
        <dbReference type="SAM" id="MobiDB-lite"/>
    </source>
</evidence>
<reference evidence="2 3" key="1">
    <citation type="submission" date="2024-04" db="EMBL/GenBank/DDBJ databases">
        <title>Tritrichomonas musculus Genome.</title>
        <authorList>
            <person name="Alves-Ferreira E."/>
            <person name="Grigg M."/>
            <person name="Lorenzi H."/>
            <person name="Galac M."/>
        </authorList>
    </citation>
    <scope>NUCLEOTIDE SEQUENCE [LARGE SCALE GENOMIC DNA]</scope>
    <source>
        <strain evidence="2 3">EAF2021</strain>
    </source>
</reference>
<organism evidence="2 3">
    <name type="scientific">Tritrichomonas musculus</name>
    <dbReference type="NCBI Taxonomy" id="1915356"/>
    <lineage>
        <taxon>Eukaryota</taxon>
        <taxon>Metamonada</taxon>
        <taxon>Parabasalia</taxon>
        <taxon>Tritrichomonadida</taxon>
        <taxon>Tritrichomonadidae</taxon>
        <taxon>Tritrichomonas</taxon>
    </lineage>
</organism>
<sequence>MSRWHYHPQSSTSNSQNNNSDQTVIEASKEIVSNFFQVKGKKVLTFVGYSGSGYENETELINKANDVLSHYSPNETIINIGATYYGIGVVYREAKKLGFETTGIVSSLTNRNNNGQRSFSRYCDTIFLVQDRTYGGFIDKNQEILSPTSEIMVSSSDILVALGGGKISHDEFLMAKKRGKKVAFYPFDSNHSKYLKKSANHGDPVPTDFSSPVAEAADESDVL</sequence>
<feature type="region of interest" description="Disordered" evidence="1">
    <location>
        <begin position="1"/>
        <end position="21"/>
    </location>
</feature>
<proteinExistence type="predicted"/>
<comment type="caution">
    <text evidence="2">The sequence shown here is derived from an EMBL/GenBank/DDBJ whole genome shotgun (WGS) entry which is preliminary data.</text>
</comment>
<evidence type="ECO:0000313" key="2">
    <source>
        <dbReference type="EMBL" id="KAK8885820.1"/>
    </source>
</evidence>
<gene>
    <name evidence="2" type="ORF">M9Y10_041274</name>
</gene>
<protein>
    <submittedName>
        <fullName evidence="2">Uncharacterized protein</fullName>
    </submittedName>
</protein>
<feature type="region of interest" description="Disordered" evidence="1">
    <location>
        <begin position="197"/>
        <end position="223"/>
    </location>
</feature>
<feature type="compositionally biased region" description="Low complexity" evidence="1">
    <location>
        <begin position="9"/>
        <end position="21"/>
    </location>
</feature>
<accession>A0ABR2K3X9</accession>